<dbReference type="EMBL" id="CAIIXF020000003">
    <property type="protein sequence ID" value="CAH1778917.1"/>
    <property type="molecule type" value="Genomic_DNA"/>
</dbReference>
<dbReference type="InterPro" id="IPR004951">
    <property type="entry name" value="DUF268_CAE_spp"/>
</dbReference>
<name>A0A8J1UR14_OWEFU</name>
<dbReference type="Pfam" id="PF03269">
    <property type="entry name" value="DUF268"/>
    <property type="match status" value="1"/>
</dbReference>
<protein>
    <submittedName>
        <fullName evidence="1">Uncharacterized protein</fullName>
    </submittedName>
</protein>
<evidence type="ECO:0000313" key="2">
    <source>
        <dbReference type="Proteomes" id="UP000749559"/>
    </source>
</evidence>
<reference evidence="1" key="1">
    <citation type="submission" date="2022-03" db="EMBL/GenBank/DDBJ databases">
        <authorList>
            <person name="Martin C."/>
        </authorList>
    </citation>
    <scope>NUCLEOTIDE SEQUENCE</scope>
</reference>
<gene>
    <name evidence="1" type="ORF">OFUS_LOCUS5777</name>
</gene>
<dbReference type="PROSITE" id="PS51257">
    <property type="entry name" value="PROKAR_LIPOPROTEIN"/>
    <property type="match status" value="1"/>
</dbReference>
<dbReference type="AlphaFoldDB" id="A0A8J1UR14"/>
<sequence>MDLLLNKSKYLFPTLILLACLVFIHMKLPKVYMAVEYPKPMIVPRKLQQSKNKPDEPSLECGEICSYEVKVEEKRKYYPYIRKTVKCGSIMKRMALNPATPKVPPRKIPAELYDAFTQNGELPNKNYWYVNDKKSISKVNREKYFSKEAIEQLIKDDKAGKIIGTYEVKEPKKSITAYKDEISNARGVVIGSQSPWLEALALSVGAKHMITLEYNNNPFLHPKITKIHPYDMAKLYANGSFQEFDFALSYSSIEHSGLGRYGDPLNPYGDLEAVAQVWCMLKPGGLFILGLPETHNETSYLQFNAMRRYGHSRLKHLTANFEVIDRFIGYERYDLQGIWVLRKSQ</sequence>
<comment type="caution">
    <text evidence="1">The sequence shown here is derived from an EMBL/GenBank/DDBJ whole genome shotgun (WGS) entry which is preliminary data.</text>
</comment>
<proteinExistence type="predicted"/>
<evidence type="ECO:0000313" key="1">
    <source>
        <dbReference type="EMBL" id="CAH1778917.1"/>
    </source>
</evidence>
<dbReference type="OrthoDB" id="428346at2759"/>
<organism evidence="1 2">
    <name type="scientific">Owenia fusiformis</name>
    <name type="common">Polychaete worm</name>
    <dbReference type="NCBI Taxonomy" id="6347"/>
    <lineage>
        <taxon>Eukaryota</taxon>
        <taxon>Metazoa</taxon>
        <taxon>Spiralia</taxon>
        <taxon>Lophotrochozoa</taxon>
        <taxon>Annelida</taxon>
        <taxon>Polychaeta</taxon>
        <taxon>Sedentaria</taxon>
        <taxon>Canalipalpata</taxon>
        <taxon>Sabellida</taxon>
        <taxon>Oweniida</taxon>
        <taxon>Oweniidae</taxon>
        <taxon>Owenia</taxon>
    </lineage>
</organism>
<accession>A0A8J1UR14</accession>
<keyword evidence="2" id="KW-1185">Reference proteome</keyword>
<dbReference type="Proteomes" id="UP000749559">
    <property type="component" value="Unassembled WGS sequence"/>
</dbReference>